<reference evidence="2" key="2">
    <citation type="submission" date="2017-02" db="EMBL/GenBank/DDBJ databases">
        <title>Sunflower complete genome.</title>
        <authorList>
            <person name="Langlade N."/>
            <person name="Munos S."/>
        </authorList>
    </citation>
    <scope>NUCLEOTIDE SEQUENCE [LARGE SCALE GENOMIC DNA]</scope>
    <source>
        <tissue evidence="2">Leaves</tissue>
    </source>
</reference>
<dbReference type="Proteomes" id="UP000215914">
    <property type="component" value="Chromosome 9"/>
</dbReference>
<dbReference type="EMBL" id="CM007898">
    <property type="protein sequence ID" value="OTG13784.1"/>
    <property type="molecule type" value="Genomic_DNA"/>
</dbReference>
<proteinExistence type="predicted"/>
<evidence type="ECO:0000313" key="2">
    <source>
        <dbReference type="EMBL" id="OTG13784.1"/>
    </source>
</evidence>
<dbReference type="Gramene" id="mRNA:HanXRQr2_Chr09g0368831">
    <property type="protein sequence ID" value="mRNA:HanXRQr2_Chr09g0368831"/>
    <property type="gene ID" value="HanXRQr2_Chr09g0368831"/>
</dbReference>
<organism evidence="2 3">
    <name type="scientific">Helianthus annuus</name>
    <name type="common">Common sunflower</name>
    <dbReference type="NCBI Taxonomy" id="4232"/>
    <lineage>
        <taxon>Eukaryota</taxon>
        <taxon>Viridiplantae</taxon>
        <taxon>Streptophyta</taxon>
        <taxon>Embryophyta</taxon>
        <taxon>Tracheophyta</taxon>
        <taxon>Spermatophyta</taxon>
        <taxon>Magnoliopsida</taxon>
        <taxon>eudicotyledons</taxon>
        <taxon>Gunneridae</taxon>
        <taxon>Pentapetalae</taxon>
        <taxon>asterids</taxon>
        <taxon>campanulids</taxon>
        <taxon>Asterales</taxon>
        <taxon>Asteraceae</taxon>
        <taxon>Asteroideae</taxon>
        <taxon>Heliantheae alliance</taxon>
        <taxon>Heliantheae</taxon>
        <taxon>Helianthus</taxon>
    </lineage>
</organism>
<dbReference type="EMBL" id="MNCJ02000324">
    <property type="protein sequence ID" value="KAF5789241.1"/>
    <property type="molecule type" value="Genomic_DNA"/>
</dbReference>
<dbReference type="InParanoid" id="A0A251TSA1"/>
<protein>
    <submittedName>
        <fullName evidence="2">Uncharacterized protein</fullName>
    </submittedName>
</protein>
<accession>A0A251TSA1</accession>
<sequence>MSFCPPAPSQLGGNRSSMITGQPHHSCVCEEISFAFKGFDDENGFIATRSVMVYKVVSLLVRVLSVD</sequence>
<evidence type="ECO:0000313" key="1">
    <source>
        <dbReference type="EMBL" id="KAF5789241.1"/>
    </source>
</evidence>
<keyword evidence="3" id="KW-1185">Reference proteome</keyword>
<gene>
    <name evidence="2" type="ORF">HannXRQ_Chr09g0242081</name>
    <name evidence="1" type="ORF">HanXRQr2_Chr09g0368831</name>
</gene>
<evidence type="ECO:0000313" key="3">
    <source>
        <dbReference type="Proteomes" id="UP000215914"/>
    </source>
</evidence>
<reference evidence="1" key="3">
    <citation type="submission" date="2020-06" db="EMBL/GenBank/DDBJ databases">
        <title>Helianthus annuus Genome sequencing and assembly Release 2.</title>
        <authorList>
            <person name="Gouzy J."/>
            <person name="Langlade N."/>
            <person name="Munos S."/>
        </authorList>
    </citation>
    <scope>NUCLEOTIDE SEQUENCE</scope>
    <source>
        <tissue evidence="1">Leaves</tissue>
    </source>
</reference>
<dbReference type="AlphaFoldDB" id="A0A251TSA1"/>
<name>A0A251TSA1_HELAN</name>
<reference evidence="1 3" key="1">
    <citation type="journal article" date="2017" name="Nature">
        <title>The sunflower genome provides insights into oil metabolism, flowering and Asterid evolution.</title>
        <authorList>
            <person name="Badouin H."/>
            <person name="Gouzy J."/>
            <person name="Grassa C.J."/>
            <person name="Murat F."/>
            <person name="Staton S.E."/>
            <person name="Cottret L."/>
            <person name="Lelandais-Briere C."/>
            <person name="Owens G.L."/>
            <person name="Carrere S."/>
            <person name="Mayjonade B."/>
            <person name="Legrand L."/>
            <person name="Gill N."/>
            <person name="Kane N.C."/>
            <person name="Bowers J.E."/>
            <person name="Hubner S."/>
            <person name="Bellec A."/>
            <person name="Berard A."/>
            <person name="Berges H."/>
            <person name="Blanchet N."/>
            <person name="Boniface M.C."/>
            <person name="Brunel D."/>
            <person name="Catrice O."/>
            <person name="Chaidir N."/>
            <person name="Claudel C."/>
            <person name="Donnadieu C."/>
            <person name="Faraut T."/>
            <person name="Fievet G."/>
            <person name="Helmstetter N."/>
            <person name="King M."/>
            <person name="Knapp S.J."/>
            <person name="Lai Z."/>
            <person name="Le Paslier M.C."/>
            <person name="Lippi Y."/>
            <person name="Lorenzon L."/>
            <person name="Mandel J.R."/>
            <person name="Marage G."/>
            <person name="Marchand G."/>
            <person name="Marquand E."/>
            <person name="Bret-Mestries E."/>
            <person name="Morien E."/>
            <person name="Nambeesan S."/>
            <person name="Nguyen T."/>
            <person name="Pegot-Espagnet P."/>
            <person name="Pouilly N."/>
            <person name="Raftis F."/>
            <person name="Sallet E."/>
            <person name="Schiex T."/>
            <person name="Thomas J."/>
            <person name="Vandecasteele C."/>
            <person name="Vares D."/>
            <person name="Vear F."/>
            <person name="Vautrin S."/>
            <person name="Crespi M."/>
            <person name="Mangin B."/>
            <person name="Burke J.M."/>
            <person name="Salse J."/>
            <person name="Munos S."/>
            <person name="Vincourt P."/>
            <person name="Rieseberg L.H."/>
            <person name="Langlade N.B."/>
        </authorList>
    </citation>
    <scope>NUCLEOTIDE SEQUENCE [LARGE SCALE GENOMIC DNA]</scope>
    <source>
        <strain evidence="3">cv. SF193</strain>
        <tissue evidence="1">Leaves</tissue>
    </source>
</reference>